<reference evidence="2" key="1">
    <citation type="submission" date="2022-11" db="UniProtKB">
        <authorList>
            <consortium name="WormBaseParasite"/>
        </authorList>
    </citation>
    <scope>IDENTIFICATION</scope>
</reference>
<dbReference type="Proteomes" id="UP000887572">
    <property type="component" value="Unplaced"/>
</dbReference>
<sequence length="82" mass="9139">MGEVRRRRQKILQKSTSAGVGRTGALVSIDYVLNQMLDLGIADVFRSSPKCVSSEIWWSSQWASTCSSAKHLRSFNCSETQT</sequence>
<evidence type="ECO:0000313" key="2">
    <source>
        <dbReference type="WBParaSite" id="Gr19_v10_g1468.t1"/>
    </source>
</evidence>
<keyword evidence="1" id="KW-1185">Reference proteome</keyword>
<evidence type="ECO:0000313" key="1">
    <source>
        <dbReference type="Proteomes" id="UP000887572"/>
    </source>
</evidence>
<accession>A0A914H7B6</accession>
<name>A0A914H7B6_GLORO</name>
<dbReference type="AlphaFoldDB" id="A0A914H7B6"/>
<proteinExistence type="predicted"/>
<protein>
    <submittedName>
        <fullName evidence="2">Uncharacterized protein</fullName>
    </submittedName>
</protein>
<dbReference type="WBParaSite" id="Gr19_v10_g1468.t1">
    <property type="protein sequence ID" value="Gr19_v10_g1468.t1"/>
    <property type="gene ID" value="Gr19_v10_g1468"/>
</dbReference>
<organism evidence="1 2">
    <name type="scientific">Globodera rostochiensis</name>
    <name type="common">Golden nematode worm</name>
    <name type="synonym">Heterodera rostochiensis</name>
    <dbReference type="NCBI Taxonomy" id="31243"/>
    <lineage>
        <taxon>Eukaryota</taxon>
        <taxon>Metazoa</taxon>
        <taxon>Ecdysozoa</taxon>
        <taxon>Nematoda</taxon>
        <taxon>Chromadorea</taxon>
        <taxon>Rhabditida</taxon>
        <taxon>Tylenchina</taxon>
        <taxon>Tylenchomorpha</taxon>
        <taxon>Tylenchoidea</taxon>
        <taxon>Heteroderidae</taxon>
        <taxon>Heteroderinae</taxon>
        <taxon>Globodera</taxon>
    </lineage>
</organism>